<protein>
    <submittedName>
        <fullName evidence="1">Uncharacterized protein</fullName>
    </submittedName>
</protein>
<reference evidence="1 2" key="1">
    <citation type="submission" date="2020-07" db="EMBL/GenBank/DDBJ databases">
        <title>Sequencing the genomes of 1000 actinobacteria strains.</title>
        <authorList>
            <person name="Klenk H.-P."/>
        </authorList>
    </citation>
    <scope>NUCLEOTIDE SEQUENCE [LARGE SCALE GENOMIC DNA]</scope>
    <source>
        <strain evidence="1 2">DSM 15165</strain>
    </source>
</reference>
<comment type="caution">
    <text evidence="1">The sequence shown here is derived from an EMBL/GenBank/DDBJ whole genome shotgun (WGS) entry which is preliminary data.</text>
</comment>
<gene>
    <name evidence="1" type="ORF">HNR13_004126</name>
</gene>
<evidence type="ECO:0000313" key="1">
    <source>
        <dbReference type="EMBL" id="NYJ25839.1"/>
    </source>
</evidence>
<name>A0A853D089_9MICO</name>
<organism evidence="1 2">
    <name type="scientific">Leifsonia shinshuensis</name>
    <dbReference type="NCBI Taxonomy" id="150026"/>
    <lineage>
        <taxon>Bacteria</taxon>
        <taxon>Bacillati</taxon>
        <taxon>Actinomycetota</taxon>
        <taxon>Actinomycetes</taxon>
        <taxon>Micrococcales</taxon>
        <taxon>Microbacteriaceae</taxon>
        <taxon>Leifsonia</taxon>
    </lineage>
</organism>
<evidence type="ECO:0000313" key="2">
    <source>
        <dbReference type="Proteomes" id="UP000578352"/>
    </source>
</evidence>
<dbReference type="AlphaFoldDB" id="A0A853D089"/>
<accession>A0A853D089</accession>
<proteinExistence type="predicted"/>
<dbReference type="Proteomes" id="UP000578352">
    <property type="component" value="Unassembled WGS sequence"/>
</dbReference>
<sequence>MIYLGAADSVVAAGAARNSCDLYSSRYLGWVDNGRGNLDVDAVEKAAALADADGRQPLIFLRGGVRPVAQERADVLGVALLNYRERDRALDGRSRIGREIIANGLAK</sequence>
<dbReference type="RefSeq" id="WP_179608789.1">
    <property type="nucleotide sequence ID" value="NZ_BAABEH010000001.1"/>
</dbReference>
<dbReference type="EMBL" id="JACCFL010000001">
    <property type="protein sequence ID" value="NYJ25839.1"/>
    <property type="molecule type" value="Genomic_DNA"/>
</dbReference>